<keyword evidence="2" id="KW-1185">Reference proteome</keyword>
<dbReference type="EMBL" id="KI660301">
    <property type="protein sequence ID" value="ETN75364.1"/>
    <property type="molecule type" value="Genomic_DNA"/>
</dbReference>
<evidence type="ECO:0000313" key="1">
    <source>
        <dbReference type="EMBL" id="ETN75364.1"/>
    </source>
</evidence>
<name>W2T1C8_NECAM</name>
<dbReference type="Gene3D" id="3.30.830.10">
    <property type="entry name" value="Metalloenzyme, LuxS/M16 peptidase-like"/>
    <property type="match status" value="2"/>
</dbReference>
<reference evidence="2" key="1">
    <citation type="journal article" date="2014" name="Nat. Genet.">
        <title>Genome of the human hookworm Necator americanus.</title>
        <authorList>
            <person name="Tang Y.T."/>
            <person name="Gao X."/>
            <person name="Rosa B.A."/>
            <person name="Abubucker S."/>
            <person name="Hallsworth-Pepin K."/>
            <person name="Martin J."/>
            <person name="Tyagi R."/>
            <person name="Heizer E."/>
            <person name="Zhang X."/>
            <person name="Bhonagiri-Palsikar V."/>
            <person name="Minx P."/>
            <person name="Warren W.C."/>
            <person name="Wang Q."/>
            <person name="Zhan B."/>
            <person name="Hotez P.J."/>
            <person name="Sternberg P.W."/>
            <person name="Dougall A."/>
            <person name="Gaze S.T."/>
            <person name="Mulvenna J."/>
            <person name="Sotillo J."/>
            <person name="Ranganathan S."/>
            <person name="Rabelo E.M."/>
            <person name="Wilson R.K."/>
            <person name="Felgner P.L."/>
            <person name="Bethony J."/>
            <person name="Hawdon J.M."/>
            <person name="Gasser R.B."/>
            <person name="Loukas A."/>
            <person name="Mitreva M."/>
        </authorList>
    </citation>
    <scope>NUCLEOTIDE SEQUENCE [LARGE SCALE GENOMIC DNA]</scope>
</reference>
<dbReference type="PANTHER" id="PTHR43016:SF16">
    <property type="entry name" value="METALLOPROTEASE, PUTATIVE (AFU_ORTHOLOGUE AFUA_4G07610)-RELATED"/>
    <property type="match status" value="1"/>
</dbReference>
<evidence type="ECO:0008006" key="3">
    <source>
        <dbReference type="Google" id="ProtNLM"/>
    </source>
</evidence>
<evidence type="ECO:0000313" key="2">
    <source>
        <dbReference type="Proteomes" id="UP000053676"/>
    </source>
</evidence>
<dbReference type="GO" id="GO:0046872">
    <property type="term" value="F:metal ion binding"/>
    <property type="evidence" value="ECO:0007669"/>
    <property type="project" value="InterPro"/>
</dbReference>
<gene>
    <name evidence="1" type="ORF">NECAME_12419</name>
</gene>
<dbReference type="SUPFAM" id="SSF63411">
    <property type="entry name" value="LuxS/MPP-like metallohydrolase"/>
    <property type="match status" value="2"/>
</dbReference>
<dbReference type="AlphaFoldDB" id="W2T1C8"/>
<dbReference type="OrthoDB" id="5814601at2759"/>
<proteinExistence type="predicted"/>
<protein>
    <recommendedName>
        <fullName evidence="3">Peptidase M16 inactive domain protein</fullName>
    </recommendedName>
</protein>
<accession>W2T1C8</accession>
<dbReference type="InterPro" id="IPR011249">
    <property type="entry name" value="Metalloenz_LuxS/M16"/>
</dbReference>
<dbReference type="PANTHER" id="PTHR43016">
    <property type="entry name" value="PRESEQUENCE PROTEASE"/>
    <property type="match status" value="1"/>
</dbReference>
<dbReference type="Proteomes" id="UP000053676">
    <property type="component" value="Unassembled WGS sequence"/>
</dbReference>
<dbReference type="KEGG" id="nai:NECAME_12419"/>
<sequence length="470" mass="53154">MSDSPMSPLQREFVLIDKPLANRVGFQVETTSLIQVTFNGVPTECLNGVKKSMDKIVEKHTQDKTWDMERIDFLIARAIQNKIKDMEERPDFQIFGHMIGHQLYGNSEEDLRTRMNELELIRRLRSEPASFWSGLVKKYFTKPHVAVIGIPSEKMVEQVAKEEKARLEQQRQKLGKEGIKSYTNSRMYDVLVLEKFHEKVAMLCDSQPTFVIEKLEEVRSTLLSVGVNAHFVCDVDLIKGEQFVPHQWSFVEKCSEKSEKFTVVAGESLQPGFVRKKLLLGVSGSESSFIYQTSIVDCGLIGEELIPTMIFAQYLSQYEGPLWRGIRGEGLAYGAKIRVHPEKRTISLSLTRCAEPVRAYERAKKIMINVLKNGVLAESEFDAAKRSLICEMVKCEQTSGICSRQFYASVWTATIQDVLLKGGPEVAKLFEEYALAIAVHPSKISEIMSAFTDIEETALSSLNYIPSSLA</sequence>
<organism evidence="1 2">
    <name type="scientific">Necator americanus</name>
    <name type="common">Human hookworm</name>
    <dbReference type="NCBI Taxonomy" id="51031"/>
    <lineage>
        <taxon>Eukaryota</taxon>
        <taxon>Metazoa</taxon>
        <taxon>Ecdysozoa</taxon>
        <taxon>Nematoda</taxon>
        <taxon>Chromadorea</taxon>
        <taxon>Rhabditida</taxon>
        <taxon>Rhabditina</taxon>
        <taxon>Rhabditomorpha</taxon>
        <taxon>Strongyloidea</taxon>
        <taxon>Ancylostomatidae</taxon>
        <taxon>Bunostominae</taxon>
        <taxon>Necator</taxon>
    </lineage>
</organism>